<gene>
    <name evidence="1" type="ORF">ENN90_14585</name>
</gene>
<protein>
    <submittedName>
        <fullName evidence="1">Uncharacterized protein</fullName>
    </submittedName>
</protein>
<evidence type="ECO:0000313" key="1">
    <source>
        <dbReference type="EMBL" id="HDR52821.1"/>
    </source>
</evidence>
<sequence length="65" mass="7495">MENVLDLKVREIQKLEKKDLKQFSGGIKIPGPGGWLVAAAIWIYDNWDDIVEGWDSYEPKYIGKE</sequence>
<dbReference type="Proteomes" id="UP000886047">
    <property type="component" value="Unassembled WGS sequence"/>
</dbReference>
<reference evidence="1" key="1">
    <citation type="journal article" date="2020" name="mSystems">
        <title>Genome- and Community-Level Interaction Insights into Carbon Utilization and Element Cycling Functions of Hydrothermarchaeota in Hydrothermal Sediment.</title>
        <authorList>
            <person name="Zhou Z."/>
            <person name="Liu Y."/>
            <person name="Xu W."/>
            <person name="Pan J."/>
            <person name="Luo Z.H."/>
            <person name="Li M."/>
        </authorList>
    </citation>
    <scope>NUCLEOTIDE SEQUENCE [LARGE SCALE GENOMIC DNA]</scope>
    <source>
        <strain evidence="1">SpSt-1217</strain>
    </source>
</reference>
<dbReference type="EMBL" id="DSDK01000816">
    <property type="protein sequence ID" value="HDR52821.1"/>
    <property type="molecule type" value="Genomic_DNA"/>
</dbReference>
<dbReference type="AlphaFoldDB" id="A0A831PSC8"/>
<name>A0A831PSC8_9BACT</name>
<proteinExistence type="predicted"/>
<accession>A0A831PSC8</accession>
<comment type="caution">
    <text evidence="1">The sequence shown here is derived from an EMBL/GenBank/DDBJ whole genome shotgun (WGS) entry which is preliminary data.</text>
</comment>
<organism evidence="1">
    <name type="scientific">Mariniphaga anaerophila</name>
    <dbReference type="NCBI Taxonomy" id="1484053"/>
    <lineage>
        <taxon>Bacteria</taxon>
        <taxon>Pseudomonadati</taxon>
        <taxon>Bacteroidota</taxon>
        <taxon>Bacteroidia</taxon>
        <taxon>Marinilabiliales</taxon>
        <taxon>Prolixibacteraceae</taxon>
        <taxon>Mariniphaga</taxon>
    </lineage>
</organism>